<organism evidence="1">
    <name type="scientific">viral metagenome</name>
    <dbReference type="NCBI Taxonomy" id="1070528"/>
    <lineage>
        <taxon>unclassified sequences</taxon>
        <taxon>metagenomes</taxon>
        <taxon>organismal metagenomes</taxon>
    </lineage>
</organism>
<sequence>MSTVERKKRVKKTDIVVDTSPTEPKKTRVKKDKPAVVAVVTPDGIVGSLMAEVRPLIAHIPVNMSKIEAETTAGAPKYDPVLPAPYDTKDTLSFLNEERGESEPSQLPVPTSIKDARHFEAPYKSTLPTHYSERLMVQFQDSNRVQKLPERTDCYCFWCCHPFDSVPCVIPSDIKETIWYVYGNFCSPECSVAYLFHERLDSNVQWERYAMLNSLYSKDAEVVGGSSTGVRSAPKREVLRIFGGSMDIREFRAILHEKKLRLDVLTPPMVSIIQTMDTKPIDFYDQSLRNVFVPTEARRLNAPGAQGLRLRRSKPIAGKESTLEFVMNIQKK</sequence>
<evidence type="ECO:0000313" key="1">
    <source>
        <dbReference type="EMBL" id="QHU22135.1"/>
    </source>
</evidence>
<dbReference type="AlphaFoldDB" id="A0A6C0KVZ6"/>
<accession>A0A6C0KVZ6</accession>
<protein>
    <recommendedName>
        <fullName evidence="2">MYM-type domain-containing protein</fullName>
    </recommendedName>
</protein>
<evidence type="ECO:0008006" key="2">
    <source>
        <dbReference type="Google" id="ProtNLM"/>
    </source>
</evidence>
<name>A0A6C0KVZ6_9ZZZZ</name>
<dbReference type="EMBL" id="MN740997">
    <property type="protein sequence ID" value="QHU22135.1"/>
    <property type="molecule type" value="Genomic_DNA"/>
</dbReference>
<reference evidence="1" key="1">
    <citation type="journal article" date="2020" name="Nature">
        <title>Giant virus diversity and host interactions through global metagenomics.</title>
        <authorList>
            <person name="Schulz F."/>
            <person name="Roux S."/>
            <person name="Paez-Espino D."/>
            <person name="Jungbluth S."/>
            <person name="Walsh D.A."/>
            <person name="Denef V.J."/>
            <person name="McMahon K.D."/>
            <person name="Konstantinidis K.T."/>
            <person name="Eloe-Fadrosh E.A."/>
            <person name="Kyrpides N.C."/>
            <person name="Woyke T."/>
        </authorList>
    </citation>
    <scope>NUCLEOTIDE SEQUENCE</scope>
    <source>
        <strain evidence="1">GVMAG-S-3300013286-35</strain>
    </source>
</reference>
<proteinExistence type="predicted"/>